<dbReference type="Pfam" id="PF03706">
    <property type="entry name" value="LPG_synthase_TM"/>
    <property type="match status" value="1"/>
</dbReference>
<reference evidence="7 8" key="1">
    <citation type="submission" date="2022-05" db="EMBL/GenBank/DDBJ databases">
        <title>Luteimonas sp. SX5, whole genome shotgun sequencing project.</title>
        <authorList>
            <person name="Zhao G."/>
            <person name="Shen L."/>
        </authorList>
    </citation>
    <scope>NUCLEOTIDE SEQUENCE [LARGE SCALE GENOMIC DNA]</scope>
    <source>
        <strain evidence="7 8">SX5</strain>
    </source>
</reference>
<dbReference type="EMBL" id="JAMBEP010000001">
    <property type="protein sequence ID" value="MCL1634632.1"/>
    <property type="molecule type" value="Genomic_DNA"/>
</dbReference>
<evidence type="ECO:0000256" key="2">
    <source>
        <dbReference type="ARBA" id="ARBA00022475"/>
    </source>
</evidence>
<keyword evidence="2" id="KW-1003">Cell membrane</keyword>
<dbReference type="InterPro" id="IPR022791">
    <property type="entry name" value="L-PG_synthase/AglD"/>
</dbReference>
<evidence type="ECO:0000256" key="4">
    <source>
        <dbReference type="ARBA" id="ARBA00022989"/>
    </source>
</evidence>
<evidence type="ECO:0000313" key="7">
    <source>
        <dbReference type="EMBL" id="MCL1634632.1"/>
    </source>
</evidence>
<proteinExistence type="predicted"/>
<sequence>MIHRPAIKIVGLLLSLACLAFFANEAYRAFAHQPASLADSSLLRAIPIAMIPFLLAYAALAGAWYCLLRLLGLKASPSLALGIYLVTQIAKYLPGNVGHHIGRVYLAGRHGLPAFRVGLSMVAEMLLIVATACLLSLPLAPTLVERLSASKWGQNTVFYAGAAIVIGLSATLYLLRRHHAIASARSHLRAAIREARDGRAPWFLIGAIALSVLGLALAGSSLVALFALAAPLTAGMLAKGVALVCVAWIAGFLTPGAPAGLGVREAILLAGLSSMFDRQLSLEATIMFRGVSVASDLIAFICGVLLLRRSREIPSTLADP</sequence>
<evidence type="ECO:0000256" key="3">
    <source>
        <dbReference type="ARBA" id="ARBA00022692"/>
    </source>
</evidence>
<keyword evidence="3 6" id="KW-0812">Transmembrane</keyword>
<evidence type="ECO:0000256" key="6">
    <source>
        <dbReference type="SAM" id="Phobius"/>
    </source>
</evidence>
<organism evidence="7 8">
    <name type="scientific">Luteimonas galliterrae</name>
    <dbReference type="NCBI Taxonomy" id="2940486"/>
    <lineage>
        <taxon>Bacteria</taxon>
        <taxon>Pseudomonadati</taxon>
        <taxon>Pseudomonadota</taxon>
        <taxon>Gammaproteobacteria</taxon>
        <taxon>Lysobacterales</taxon>
        <taxon>Lysobacteraceae</taxon>
        <taxon>Luteimonas</taxon>
    </lineage>
</organism>
<keyword evidence="4 6" id="KW-1133">Transmembrane helix</keyword>
<feature type="transmembrane region" description="Helical" evidence="6">
    <location>
        <begin position="47"/>
        <end position="68"/>
    </location>
</feature>
<evidence type="ECO:0000256" key="1">
    <source>
        <dbReference type="ARBA" id="ARBA00004651"/>
    </source>
</evidence>
<evidence type="ECO:0000313" key="8">
    <source>
        <dbReference type="Proteomes" id="UP001431217"/>
    </source>
</evidence>
<feature type="transmembrane region" description="Helical" evidence="6">
    <location>
        <begin position="286"/>
        <end position="307"/>
    </location>
</feature>
<comment type="subcellular location">
    <subcellularLocation>
        <location evidence="1">Cell membrane</location>
        <topology evidence="1">Multi-pass membrane protein</topology>
    </subcellularLocation>
</comment>
<keyword evidence="5 6" id="KW-0472">Membrane</keyword>
<dbReference type="RefSeq" id="WP_249473219.1">
    <property type="nucleotide sequence ID" value="NZ_JAMBEP010000001.1"/>
</dbReference>
<evidence type="ECO:0000256" key="5">
    <source>
        <dbReference type="ARBA" id="ARBA00023136"/>
    </source>
</evidence>
<feature type="transmembrane region" description="Helical" evidence="6">
    <location>
        <begin position="117"/>
        <end position="137"/>
    </location>
</feature>
<feature type="transmembrane region" description="Helical" evidence="6">
    <location>
        <begin position="157"/>
        <end position="175"/>
    </location>
</feature>
<keyword evidence="8" id="KW-1185">Reference proteome</keyword>
<dbReference type="Proteomes" id="UP001431217">
    <property type="component" value="Unassembled WGS sequence"/>
</dbReference>
<protein>
    <submittedName>
        <fullName evidence="7">Flippase-like domain-containing protein</fullName>
    </submittedName>
</protein>
<feature type="transmembrane region" description="Helical" evidence="6">
    <location>
        <begin position="202"/>
        <end position="230"/>
    </location>
</feature>
<name>A0ABT0MID7_9GAMM</name>
<comment type="caution">
    <text evidence="7">The sequence shown here is derived from an EMBL/GenBank/DDBJ whole genome shotgun (WGS) entry which is preliminary data.</text>
</comment>
<gene>
    <name evidence="7" type="ORF">M2650_08310</name>
</gene>
<feature type="transmembrane region" description="Helical" evidence="6">
    <location>
        <begin position="236"/>
        <end position="254"/>
    </location>
</feature>
<accession>A0ABT0MID7</accession>